<dbReference type="Pfam" id="PF03120">
    <property type="entry name" value="OB_DNA_ligase"/>
    <property type="match status" value="1"/>
</dbReference>
<dbReference type="InterPro" id="IPR013839">
    <property type="entry name" value="DNAligase_adenylation"/>
</dbReference>
<dbReference type="GO" id="GO:0003911">
    <property type="term" value="F:DNA ligase (NAD+) activity"/>
    <property type="evidence" value="ECO:0007669"/>
    <property type="project" value="UniProtKB-EC"/>
</dbReference>
<dbReference type="SUPFAM" id="SSF47781">
    <property type="entry name" value="RuvA domain 2-like"/>
    <property type="match status" value="1"/>
</dbReference>
<keyword evidence="7" id="KW-0520">NAD</keyword>
<evidence type="ECO:0000256" key="2">
    <source>
        <dbReference type="ARBA" id="ARBA00022598"/>
    </source>
</evidence>
<dbReference type="GO" id="GO:0046872">
    <property type="term" value="F:metal ion binding"/>
    <property type="evidence" value="ECO:0007669"/>
    <property type="project" value="UniProtKB-KW"/>
</dbReference>
<evidence type="ECO:0000256" key="8">
    <source>
        <dbReference type="ARBA" id="ARBA00023204"/>
    </source>
</evidence>
<dbReference type="Pfam" id="PF00533">
    <property type="entry name" value="BRCT"/>
    <property type="match status" value="1"/>
</dbReference>
<name>A0A1L7N1Q6_9CAUD</name>
<dbReference type="NCBIfam" id="TIGR00575">
    <property type="entry name" value="dnlj"/>
    <property type="match status" value="1"/>
</dbReference>
<evidence type="ECO:0000313" key="11">
    <source>
        <dbReference type="EMBL" id="BAW19421.1"/>
    </source>
</evidence>
<dbReference type="EMBL" id="AP017925">
    <property type="protein sequence ID" value="BAW19421.1"/>
    <property type="molecule type" value="Genomic_DNA"/>
</dbReference>
<dbReference type="PROSITE" id="PS50172">
    <property type="entry name" value="BRCT"/>
    <property type="match status" value="1"/>
</dbReference>
<protein>
    <recommendedName>
        <fullName evidence="1">DNA ligase (NAD(+))</fullName>
        <ecNumber evidence="1">6.5.1.2</ecNumber>
    </recommendedName>
</protein>
<dbReference type="SMART" id="SM00292">
    <property type="entry name" value="BRCT"/>
    <property type="match status" value="1"/>
</dbReference>
<dbReference type="GO" id="GO:0006281">
    <property type="term" value="P:DNA repair"/>
    <property type="evidence" value="ECO:0007669"/>
    <property type="project" value="UniProtKB-KW"/>
</dbReference>
<keyword evidence="6" id="KW-0862">Zinc</keyword>
<dbReference type="SUPFAM" id="SSF50249">
    <property type="entry name" value="Nucleic acid-binding proteins"/>
    <property type="match status" value="1"/>
</dbReference>
<evidence type="ECO:0000256" key="5">
    <source>
        <dbReference type="ARBA" id="ARBA00022763"/>
    </source>
</evidence>
<evidence type="ECO:0000256" key="3">
    <source>
        <dbReference type="ARBA" id="ARBA00022705"/>
    </source>
</evidence>
<dbReference type="GO" id="GO:0006260">
    <property type="term" value="P:DNA replication"/>
    <property type="evidence" value="ECO:0007669"/>
    <property type="project" value="UniProtKB-KW"/>
</dbReference>
<dbReference type="InterPro" id="IPR013840">
    <property type="entry name" value="DNAligase_N"/>
</dbReference>
<evidence type="ECO:0000259" key="10">
    <source>
        <dbReference type="PROSITE" id="PS50172"/>
    </source>
</evidence>
<dbReference type="CDD" id="cd17748">
    <property type="entry name" value="BRCT_DNA_ligase_like"/>
    <property type="match status" value="1"/>
</dbReference>
<evidence type="ECO:0000313" key="12">
    <source>
        <dbReference type="Proteomes" id="UP000222950"/>
    </source>
</evidence>
<dbReference type="InterPro" id="IPR041663">
    <property type="entry name" value="DisA/LigA_HHH"/>
</dbReference>
<dbReference type="Pfam" id="PF01653">
    <property type="entry name" value="DNA_ligase_aden"/>
    <property type="match status" value="1"/>
</dbReference>
<dbReference type="PIRSF" id="PIRSF001604">
    <property type="entry name" value="LigA"/>
    <property type="match status" value="1"/>
</dbReference>
<reference evidence="11 12" key="1">
    <citation type="submission" date="2016-12" db="EMBL/GenBank/DDBJ databases">
        <title>Characterization of two jumbo phages RP12 and RP31 infecting the phytopathogen Ralstonia solanacearum.</title>
        <authorList>
            <person name="Kawasaki T."/>
            <person name="Yoshikawa G."/>
            <person name="Ogata H."/>
            <person name="Yamada T."/>
        </authorList>
    </citation>
    <scope>NUCLEOTIDE SEQUENCE [LARGE SCALE GENOMIC DNA]</scope>
    <source>
        <strain evidence="11 12">RP31</strain>
    </source>
</reference>
<dbReference type="SMART" id="SM00532">
    <property type="entry name" value="LIGANc"/>
    <property type="match status" value="1"/>
</dbReference>
<feature type="domain" description="BRCT" evidence="10">
    <location>
        <begin position="573"/>
        <end position="653"/>
    </location>
</feature>
<evidence type="ECO:0000256" key="1">
    <source>
        <dbReference type="ARBA" id="ARBA00012722"/>
    </source>
</evidence>
<dbReference type="Gene3D" id="3.30.470.30">
    <property type="entry name" value="DNA ligase/mRNA capping enzyme"/>
    <property type="match status" value="1"/>
</dbReference>
<evidence type="ECO:0000256" key="9">
    <source>
        <dbReference type="ARBA" id="ARBA00034005"/>
    </source>
</evidence>
<evidence type="ECO:0000256" key="4">
    <source>
        <dbReference type="ARBA" id="ARBA00022723"/>
    </source>
</evidence>
<comment type="catalytic activity">
    <reaction evidence="9">
        <text>NAD(+) + (deoxyribonucleotide)n-3'-hydroxyl + 5'-phospho-(deoxyribonucleotide)m = (deoxyribonucleotide)n+m + AMP + beta-nicotinamide D-nucleotide.</text>
        <dbReference type="EC" id="6.5.1.2"/>
    </reaction>
</comment>
<dbReference type="InterPro" id="IPR001679">
    <property type="entry name" value="DNA_ligase"/>
</dbReference>
<keyword evidence="3" id="KW-0235">DNA replication</keyword>
<evidence type="ECO:0000256" key="7">
    <source>
        <dbReference type="ARBA" id="ARBA00023027"/>
    </source>
</evidence>
<dbReference type="InterPro" id="IPR001357">
    <property type="entry name" value="BRCT_dom"/>
</dbReference>
<dbReference type="InterPro" id="IPR004150">
    <property type="entry name" value="NAD_DNA_ligase_OB"/>
</dbReference>
<keyword evidence="2 11" id="KW-0436">Ligase</keyword>
<organism evidence="11 12">
    <name type="scientific">Ralstonia phage RP31</name>
    <dbReference type="NCBI Taxonomy" id="1923890"/>
    <lineage>
        <taxon>Viruses</taxon>
        <taxon>Duplodnaviria</taxon>
        <taxon>Heunggongvirae</taxon>
        <taxon>Uroviricota</taxon>
        <taxon>Caudoviricetes</taxon>
        <taxon>Chimalliviridae</taxon>
        <taxon>Ripduovirus</taxon>
        <taxon>Ripduovirus RP12</taxon>
    </lineage>
</organism>
<keyword evidence="8" id="KW-0234">DNA repair</keyword>
<proteinExistence type="inferred from homology"/>
<dbReference type="InterPro" id="IPR012340">
    <property type="entry name" value="NA-bd_OB-fold"/>
</dbReference>
<dbReference type="HAMAP" id="MF_01588">
    <property type="entry name" value="DNA_ligase_A"/>
    <property type="match status" value="1"/>
</dbReference>
<dbReference type="Gene3D" id="1.10.287.610">
    <property type="entry name" value="Helix hairpin bin"/>
    <property type="match status" value="1"/>
</dbReference>
<dbReference type="Proteomes" id="UP000222950">
    <property type="component" value="Segment"/>
</dbReference>
<accession>A0A1L7N1Q6</accession>
<dbReference type="NCBIfam" id="NF005932">
    <property type="entry name" value="PRK07956.1"/>
    <property type="match status" value="1"/>
</dbReference>
<dbReference type="SUPFAM" id="SSF56091">
    <property type="entry name" value="DNA ligase/mRNA capping enzyme, catalytic domain"/>
    <property type="match status" value="1"/>
</dbReference>
<dbReference type="InterPro" id="IPR010994">
    <property type="entry name" value="RuvA_2-like"/>
</dbReference>
<sequence length="653" mass="72695">MINDYLSYVSLASKMAEYHRAYHIDGTELIPDHEYDKLRKELIAWETKHPDKTLELSPTFKVGAIKASNKNEHLRHEFPMLSLENALDEDELQSWINLWSTKFDPEVKVVGEFKYDGMALSLLYIDGIFSRALTRGDGEYGEDVTKHAAQFVRDRIDAKGMVEVRGEALIKKAWLEFMNTGPDKYANCRNAVAGMLNRDQPNNFTHGISFVPYDIEGADFVFNAYTDKLETLKNLGFSMLSCFLLSPISIQEVFDSITEIRERGDIPFDIDGMVFKINDTAKQAELGETSHSPRWAFAYKFPPTKGECTVVDVVFQVGRTGEIAPVAKITATPLMGVVVTSVSLHNEDRMRERQIAIGNSYEVYRSGDVIPHFGKLIKAVPDARPVVFPTNCPCCQTPIVKRGAAYYCENPHCEAQAVASIAYAVSRDVLDVDGLAEQTIDLMLKAGIVKCAADLYKLEVAEIAKLEGYTEYSAAKLHRAIWNSRDTTMDRFIMSLGILEVGKSTARKLAQRILKHQALFELDTPDKVLELKVPDVGPSTAANIAAYFSNPQKKQDAMDLHARLHIPEMGEIQTIEGVAGKTFVFTGKFPESRDTMENKVLAAGGLVSGSVSAKTDYVVVGERPGSNARKANLLGIEIIDYRVFLSLFITGEP</sequence>
<dbReference type="EC" id="6.5.1.2" evidence="1"/>
<dbReference type="Pfam" id="PF12826">
    <property type="entry name" value="HHH_2"/>
    <property type="match status" value="1"/>
</dbReference>
<keyword evidence="5" id="KW-0227">DNA damage</keyword>
<dbReference type="Gene3D" id="3.40.50.10190">
    <property type="entry name" value="BRCT domain"/>
    <property type="match status" value="1"/>
</dbReference>
<dbReference type="Gene3D" id="1.10.150.20">
    <property type="entry name" value="5' to 3' exonuclease, C-terminal subdomain"/>
    <property type="match status" value="2"/>
</dbReference>
<dbReference type="InterPro" id="IPR036420">
    <property type="entry name" value="BRCT_dom_sf"/>
</dbReference>
<dbReference type="SUPFAM" id="SSF52113">
    <property type="entry name" value="BRCT domain"/>
    <property type="match status" value="1"/>
</dbReference>
<keyword evidence="4" id="KW-0479">Metal-binding</keyword>
<evidence type="ECO:0000256" key="6">
    <source>
        <dbReference type="ARBA" id="ARBA00022833"/>
    </source>
</evidence>
<dbReference type="Gene3D" id="2.40.50.140">
    <property type="entry name" value="Nucleic acid-binding proteins"/>
    <property type="match status" value="1"/>
</dbReference>